<dbReference type="EMBL" id="JACDUR010000004">
    <property type="protein sequence ID" value="MBA2892506.1"/>
    <property type="molecule type" value="Genomic_DNA"/>
</dbReference>
<gene>
    <name evidence="1" type="ORF">HNR30_003860</name>
</gene>
<sequence length="119" mass="12685">MRWRWVVAAGLALIVAGAVMGVLAWNERPPAPAAGLTRLTLPRASGLPPLDHRYPGGTVSLNAVLGDDEVFLGISGTHQETTVRKGQTIEIPGGTLTLVEIWNVWQRAHDAVDVKITSG</sequence>
<evidence type="ECO:0000313" key="1">
    <source>
        <dbReference type="EMBL" id="MBA2892506.1"/>
    </source>
</evidence>
<organism evidence="1 2">
    <name type="scientific">Nonomuraea soli</name>
    <dbReference type="NCBI Taxonomy" id="1032476"/>
    <lineage>
        <taxon>Bacteria</taxon>
        <taxon>Bacillati</taxon>
        <taxon>Actinomycetota</taxon>
        <taxon>Actinomycetes</taxon>
        <taxon>Streptosporangiales</taxon>
        <taxon>Streptosporangiaceae</taxon>
        <taxon>Nonomuraea</taxon>
    </lineage>
</organism>
<dbReference type="RefSeq" id="WP_181611272.1">
    <property type="nucleotide sequence ID" value="NZ_BAABAM010000003.1"/>
</dbReference>
<protein>
    <submittedName>
        <fullName evidence="1">Uncharacterized protein</fullName>
    </submittedName>
</protein>
<name>A0A7W0CJV4_9ACTN</name>
<dbReference type="AlphaFoldDB" id="A0A7W0CJV4"/>
<dbReference type="Proteomes" id="UP000530928">
    <property type="component" value="Unassembled WGS sequence"/>
</dbReference>
<proteinExistence type="predicted"/>
<evidence type="ECO:0000313" key="2">
    <source>
        <dbReference type="Proteomes" id="UP000530928"/>
    </source>
</evidence>
<reference evidence="1 2" key="1">
    <citation type="submission" date="2020-07" db="EMBL/GenBank/DDBJ databases">
        <title>Genomic Encyclopedia of Type Strains, Phase IV (KMG-IV): sequencing the most valuable type-strain genomes for metagenomic binning, comparative biology and taxonomic classification.</title>
        <authorList>
            <person name="Goeker M."/>
        </authorList>
    </citation>
    <scope>NUCLEOTIDE SEQUENCE [LARGE SCALE GENOMIC DNA]</scope>
    <source>
        <strain evidence="1 2">DSM 45533</strain>
    </source>
</reference>
<comment type="caution">
    <text evidence="1">The sequence shown here is derived from an EMBL/GenBank/DDBJ whole genome shotgun (WGS) entry which is preliminary data.</text>
</comment>
<keyword evidence="2" id="KW-1185">Reference proteome</keyword>
<accession>A0A7W0CJV4</accession>